<organism evidence="1 2">
    <name type="scientific">[Emmonsia] crescens</name>
    <dbReference type="NCBI Taxonomy" id="73230"/>
    <lineage>
        <taxon>Eukaryota</taxon>
        <taxon>Fungi</taxon>
        <taxon>Dikarya</taxon>
        <taxon>Ascomycota</taxon>
        <taxon>Pezizomycotina</taxon>
        <taxon>Eurotiomycetes</taxon>
        <taxon>Eurotiomycetidae</taxon>
        <taxon>Onygenales</taxon>
        <taxon>Ajellomycetaceae</taxon>
        <taxon>Emergomyces</taxon>
    </lineage>
</organism>
<proteinExistence type="predicted"/>
<reference evidence="2" key="1">
    <citation type="journal article" date="2015" name="PLoS Genet.">
        <title>The dynamic genome and transcriptome of the human fungal pathogen Blastomyces and close relative Emmonsia.</title>
        <authorList>
            <person name="Munoz J.F."/>
            <person name="Gauthier G.M."/>
            <person name="Desjardins C.A."/>
            <person name="Gallo J.E."/>
            <person name="Holder J."/>
            <person name="Sullivan T.D."/>
            <person name="Marty A.J."/>
            <person name="Carmen J.C."/>
            <person name="Chen Z."/>
            <person name="Ding L."/>
            <person name="Gujja S."/>
            <person name="Magrini V."/>
            <person name="Misas E."/>
            <person name="Mitreva M."/>
            <person name="Priest M."/>
            <person name="Saif S."/>
            <person name="Whiston E.A."/>
            <person name="Young S."/>
            <person name="Zeng Q."/>
            <person name="Goldman W.E."/>
            <person name="Mardis E.R."/>
            <person name="Taylor J.W."/>
            <person name="McEwen J.G."/>
            <person name="Clay O.K."/>
            <person name="Klein B.S."/>
            <person name="Cuomo C.A."/>
        </authorList>
    </citation>
    <scope>NUCLEOTIDE SEQUENCE [LARGE SCALE GENOMIC DNA]</scope>
    <source>
        <strain evidence="2">UAMH 3008</strain>
    </source>
</reference>
<protein>
    <submittedName>
        <fullName evidence="1">Uncharacterized protein</fullName>
    </submittedName>
</protein>
<comment type="caution">
    <text evidence="1">The sequence shown here is derived from an EMBL/GenBank/DDBJ whole genome shotgun (WGS) entry which is preliminary data.</text>
</comment>
<dbReference type="EMBL" id="LCZI01000179">
    <property type="protein sequence ID" value="KKZ67880.1"/>
    <property type="molecule type" value="Genomic_DNA"/>
</dbReference>
<sequence length="73" mass="8445">MPSTPGTPSLIKTKQLKDLLQKEEIVEYHNIPESTVEGFLELADRENLKLSYKPHTKKIKIVMRKWIHSGCLN</sequence>
<dbReference type="AlphaFoldDB" id="A0A0G2IC71"/>
<gene>
    <name evidence="1" type="ORF">EMCG_06409</name>
</gene>
<evidence type="ECO:0000313" key="2">
    <source>
        <dbReference type="Proteomes" id="UP000034164"/>
    </source>
</evidence>
<dbReference type="OrthoDB" id="4183717at2759"/>
<name>A0A0G2IC71_9EURO</name>
<dbReference type="Proteomes" id="UP000034164">
    <property type="component" value="Unassembled WGS sequence"/>
</dbReference>
<evidence type="ECO:0000313" key="1">
    <source>
        <dbReference type="EMBL" id="KKZ67880.1"/>
    </source>
</evidence>
<dbReference type="VEuPathDB" id="FungiDB:EMCG_06409"/>
<accession>A0A0G2IC71</accession>